<evidence type="ECO:0000256" key="1">
    <source>
        <dbReference type="SAM" id="MobiDB-lite"/>
    </source>
</evidence>
<evidence type="ECO:0000313" key="3">
    <source>
        <dbReference type="EMBL" id="CAG9484391.1"/>
    </source>
</evidence>
<keyword evidence="2" id="KW-0472">Membrane</keyword>
<feature type="compositionally biased region" description="Polar residues" evidence="1">
    <location>
        <begin position="136"/>
        <end position="148"/>
    </location>
</feature>
<dbReference type="AlphaFoldDB" id="A0A8S4HGX4"/>
<dbReference type="EMBL" id="CAJZCX010000015">
    <property type="protein sequence ID" value="CAG9484391.1"/>
    <property type="molecule type" value="Genomic_DNA"/>
</dbReference>
<name>A0A8S4HGX4_PLAVI</name>
<keyword evidence="2" id="KW-1133">Transmembrane helix</keyword>
<feature type="transmembrane region" description="Helical" evidence="2">
    <location>
        <begin position="437"/>
        <end position="457"/>
    </location>
</feature>
<reference evidence="3" key="1">
    <citation type="submission" date="2021-09" db="EMBL/GenBank/DDBJ databases">
        <authorList>
            <consortium name="Pathogen Informatics"/>
        </authorList>
    </citation>
    <scope>NUCLEOTIDE SEQUENCE</scope>
    <source>
        <strain evidence="3">PvW1</strain>
    </source>
</reference>
<comment type="caution">
    <text evidence="3">The sequence shown here is derived from an EMBL/GenBank/DDBJ whole genome shotgun (WGS) entry which is preliminary data.</text>
</comment>
<dbReference type="Proteomes" id="UP000779233">
    <property type="component" value="Unassembled WGS sequence"/>
</dbReference>
<accession>A0A8S4HGX4</accession>
<sequence length="502" mass="54684">MFGSYRWSFSNFFRRQDGGCLNKYYTVKSDIERQIEAFNNIKGKKVHTEWDRLNTFIINADKELKECYKNGHVKVKLTDVDEINNFINKCNRNRTCKNRATPANLPPIIKHTTQRTCNKGEKCKKKTAVTDDVKSQSRSVSGGANPPSSEIKIPQEQGQNQADGQKPRRESVVSQSQSITMPSGSSVGTNVNTSQEIVNHHSTTSAVVENQERPLNASSPPGNRGMDSPPSDHSLQRISGETSDLTYTSTGEILNSKDIQTNQYSGKTLDANNPQTQDSAGNVTAEQTSGGKDITSEIAHNLSPTESTSGSVQRVEVDPHPTATVGGSTSTVFSDSGKTGSEAVSSASLASASRVVGNNGVTYVAISNDFKAPDGEIKSDKVSHDHIYGSEGLCTEGTCNEAQNTEITSNNNNNDTLGTLSRVFNVIQENKDNMIKASAPMGIVMLLGLLFKYTSLWRVLTKKNRKKGAGIIEELNSVLQEPSIMDDERSIPFSYGAFEYST</sequence>
<feature type="region of interest" description="Disordered" evidence="1">
    <location>
        <begin position="264"/>
        <end position="289"/>
    </location>
</feature>
<dbReference type="VEuPathDB" id="PlasmoDB:PVPAM_080009300"/>
<protein>
    <submittedName>
        <fullName evidence="3">(malaria parasite P. vivax) hypothetical protein</fullName>
    </submittedName>
</protein>
<organism evidence="3 4">
    <name type="scientific">Plasmodium vivax</name>
    <name type="common">malaria parasite P. vivax</name>
    <dbReference type="NCBI Taxonomy" id="5855"/>
    <lineage>
        <taxon>Eukaryota</taxon>
        <taxon>Sar</taxon>
        <taxon>Alveolata</taxon>
        <taxon>Apicomplexa</taxon>
        <taxon>Aconoidasida</taxon>
        <taxon>Haemosporida</taxon>
        <taxon>Plasmodiidae</taxon>
        <taxon>Plasmodium</taxon>
        <taxon>Plasmodium (Plasmodium)</taxon>
    </lineage>
</organism>
<evidence type="ECO:0000313" key="4">
    <source>
        <dbReference type="Proteomes" id="UP000779233"/>
    </source>
</evidence>
<feature type="compositionally biased region" description="Polar residues" evidence="1">
    <location>
        <begin position="172"/>
        <end position="191"/>
    </location>
</feature>
<keyword evidence="2" id="KW-0812">Transmembrane</keyword>
<feature type="region of interest" description="Disordered" evidence="1">
    <location>
        <begin position="203"/>
        <end position="237"/>
    </location>
</feature>
<evidence type="ECO:0000256" key="2">
    <source>
        <dbReference type="SAM" id="Phobius"/>
    </source>
</evidence>
<feature type="region of interest" description="Disordered" evidence="1">
    <location>
        <begin position="125"/>
        <end position="191"/>
    </location>
</feature>
<gene>
    <name evidence="3" type="ORF">PVW1_020028400</name>
</gene>
<proteinExistence type="predicted"/>